<feature type="transmembrane region" description="Helical" evidence="7">
    <location>
        <begin position="25"/>
        <end position="46"/>
    </location>
</feature>
<keyword evidence="3" id="KW-1003">Cell membrane</keyword>
<dbReference type="PANTHER" id="PTHR43663:SF1">
    <property type="entry name" value="CHROMATE TRANSPORTER"/>
    <property type="match status" value="1"/>
</dbReference>
<comment type="subcellular location">
    <subcellularLocation>
        <location evidence="1">Cell membrane</location>
        <topology evidence="1">Multi-pass membrane protein</topology>
    </subcellularLocation>
</comment>
<evidence type="ECO:0000313" key="8">
    <source>
        <dbReference type="EMBL" id="MEK8033037.1"/>
    </source>
</evidence>
<evidence type="ECO:0000256" key="6">
    <source>
        <dbReference type="ARBA" id="ARBA00023136"/>
    </source>
</evidence>
<name>A0ABU9BSU5_9BURK</name>
<feature type="transmembrane region" description="Helical" evidence="7">
    <location>
        <begin position="130"/>
        <end position="148"/>
    </location>
</feature>
<comment type="similarity">
    <text evidence="2">Belongs to the chromate ion transporter (CHR) (TC 2.A.51) family.</text>
</comment>
<feature type="transmembrane region" description="Helical" evidence="7">
    <location>
        <begin position="96"/>
        <end position="118"/>
    </location>
</feature>
<protein>
    <submittedName>
        <fullName evidence="8">Chromate efflux transporter</fullName>
    </submittedName>
</protein>
<reference evidence="8 9" key="1">
    <citation type="submission" date="2024-04" db="EMBL/GenBank/DDBJ databases">
        <title>Novel species of the genus Ideonella isolated from streams.</title>
        <authorList>
            <person name="Lu H."/>
        </authorList>
    </citation>
    <scope>NUCLEOTIDE SEQUENCE [LARGE SCALE GENOMIC DNA]</scope>
    <source>
        <strain evidence="8 9">DXS29W</strain>
    </source>
</reference>
<dbReference type="PIRSF" id="PIRSF004810">
    <property type="entry name" value="ChrA"/>
    <property type="match status" value="1"/>
</dbReference>
<keyword evidence="4 7" id="KW-0812">Transmembrane</keyword>
<dbReference type="RefSeq" id="WP_341427458.1">
    <property type="nucleotide sequence ID" value="NZ_JBBUTG010000013.1"/>
</dbReference>
<evidence type="ECO:0000256" key="3">
    <source>
        <dbReference type="ARBA" id="ARBA00022475"/>
    </source>
</evidence>
<dbReference type="Proteomes" id="UP001371218">
    <property type="component" value="Unassembled WGS sequence"/>
</dbReference>
<evidence type="ECO:0000256" key="5">
    <source>
        <dbReference type="ARBA" id="ARBA00022989"/>
    </source>
</evidence>
<dbReference type="InterPro" id="IPR052518">
    <property type="entry name" value="CHR_Transporter"/>
</dbReference>
<evidence type="ECO:0000313" key="9">
    <source>
        <dbReference type="Proteomes" id="UP001371218"/>
    </source>
</evidence>
<feature type="transmembrane region" description="Helical" evidence="7">
    <location>
        <begin position="371"/>
        <end position="390"/>
    </location>
</feature>
<feature type="transmembrane region" description="Helical" evidence="7">
    <location>
        <begin position="241"/>
        <end position="263"/>
    </location>
</feature>
<dbReference type="EMBL" id="JBBUTG010000013">
    <property type="protein sequence ID" value="MEK8033037.1"/>
    <property type="molecule type" value="Genomic_DNA"/>
</dbReference>
<dbReference type="InterPro" id="IPR014047">
    <property type="entry name" value="Chr_Tranpt_l_chain"/>
</dbReference>
<organism evidence="8 9">
    <name type="scientific">Ideonella lacteola</name>
    <dbReference type="NCBI Taxonomy" id="2984193"/>
    <lineage>
        <taxon>Bacteria</taxon>
        <taxon>Pseudomonadati</taxon>
        <taxon>Pseudomonadota</taxon>
        <taxon>Betaproteobacteria</taxon>
        <taxon>Burkholderiales</taxon>
        <taxon>Sphaerotilaceae</taxon>
        <taxon>Ideonella</taxon>
    </lineage>
</organism>
<feature type="transmembrane region" description="Helical" evidence="7">
    <location>
        <begin position="307"/>
        <end position="332"/>
    </location>
</feature>
<dbReference type="PANTHER" id="PTHR43663">
    <property type="entry name" value="CHROMATE TRANSPORT PROTEIN-RELATED"/>
    <property type="match status" value="1"/>
</dbReference>
<proteinExistence type="inferred from homology"/>
<dbReference type="InterPro" id="IPR003370">
    <property type="entry name" value="Chromate_transpt"/>
</dbReference>
<evidence type="ECO:0000256" key="7">
    <source>
        <dbReference type="SAM" id="Phobius"/>
    </source>
</evidence>
<comment type="caution">
    <text evidence="8">The sequence shown here is derived from an EMBL/GenBank/DDBJ whole genome shotgun (WGS) entry which is preliminary data.</text>
</comment>
<feature type="transmembrane region" description="Helical" evidence="7">
    <location>
        <begin position="344"/>
        <end position="365"/>
    </location>
</feature>
<feature type="transmembrane region" description="Helical" evidence="7">
    <location>
        <begin position="169"/>
        <end position="191"/>
    </location>
</feature>
<gene>
    <name evidence="8" type="primary">chrA</name>
    <name evidence="8" type="ORF">AACH06_19615</name>
</gene>
<feature type="transmembrane region" description="Helical" evidence="7">
    <location>
        <begin position="211"/>
        <end position="229"/>
    </location>
</feature>
<evidence type="ECO:0000256" key="2">
    <source>
        <dbReference type="ARBA" id="ARBA00005262"/>
    </source>
</evidence>
<sequence>MSDVISPVEPGALAGPTPSPVSKTVLFTDCALLGLTAWGGFMALLAQAQERFVKQRQWVAEKEFLDLIALVTMLPGPQAVNAIATMGHRVAGWGGFAAALMGIVLPGFLIILTLWYGYSFLAGYPRVLRAVTVGVVPPLAMILILAAFNQAKKATPGLREKMLAAASTGLLLLMPLWAAPIYVLAFGAFVSTVMFPAPQQPEATATRALRPMEMLLCFAPISLAIVQLVPSLMPESRLTQVGLAFAGLSTTLFGGGMVMVPLLEGYIVDHFGWLDHAGFSAGLAASQLTPGPILSIATFTGMEAAGLAGAVAATVGIYLPTALISVGVSGVADRLKGSRAFQHAMVGVRCAVVGLIVGAAISLLTKLPFKALPWQTIAMLCAAYATVWRFKQPPYVSLPVGVALAWLVL</sequence>
<keyword evidence="6 7" id="KW-0472">Membrane</keyword>
<evidence type="ECO:0000256" key="4">
    <source>
        <dbReference type="ARBA" id="ARBA00022692"/>
    </source>
</evidence>
<evidence type="ECO:0000256" key="1">
    <source>
        <dbReference type="ARBA" id="ARBA00004651"/>
    </source>
</evidence>
<keyword evidence="5 7" id="KW-1133">Transmembrane helix</keyword>
<keyword evidence="9" id="KW-1185">Reference proteome</keyword>
<dbReference type="NCBIfam" id="TIGR00937">
    <property type="entry name" value="2A51"/>
    <property type="match status" value="1"/>
</dbReference>
<dbReference type="Pfam" id="PF02417">
    <property type="entry name" value="Chromate_transp"/>
    <property type="match status" value="2"/>
</dbReference>
<accession>A0ABU9BSU5</accession>